<dbReference type="Proteomes" id="UP000887540">
    <property type="component" value="Unplaced"/>
</dbReference>
<evidence type="ECO:0000256" key="9">
    <source>
        <dbReference type="ARBA" id="ARBA00023136"/>
    </source>
</evidence>
<sequence>MEETDIPICRICMDGEQPSDLISPCDCRGSMSFVHRHCLDQWYAMRRNESCDTCYCKYAKKWCGMKPISEWWKLPPLSLYRLQLLVFFEQPLRASRLFVVSLLTSLYYVIFLYDYEEDPLFGPQRRNLMPFDLIFILFGLMRSTTTIYLIMLLIFYIFLWIDSLMIYQWKNKSELRTKI</sequence>
<evidence type="ECO:0000256" key="7">
    <source>
        <dbReference type="ARBA" id="ARBA00022833"/>
    </source>
</evidence>
<keyword evidence="3 10" id="KW-0812">Transmembrane</keyword>
<evidence type="ECO:0000259" key="11">
    <source>
        <dbReference type="PROSITE" id="PS51292"/>
    </source>
</evidence>
<evidence type="ECO:0000256" key="1">
    <source>
        <dbReference type="ARBA" id="ARBA00004141"/>
    </source>
</evidence>
<keyword evidence="9 10" id="KW-0472">Membrane</keyword>
<name>A0A914CIY6_9BILA</name>
<keyword evidence="8 10" id="KW-1133">Transmembrane helix</keyword>
<dbReference type="CDD" id="cd16495">
    <property type="entry name" value="RING_CH-C4HC3_MARCH"/>
    <property type="match status" value="1"/>
</dbReference>
<evidence type="ECO:0000313" key="12">
    <source>
        <dbReference type="Proteomes" id="UP000887540"/>
    </source>
</evidence>
<dbReference type="InterPro" id="IPR013083">
    <property type="entry name" value="Znf_RING/FYVE/PHD"/>
</dbReference>
<dbReference type="Pfam" id="PF12906">
    <property type="entry name" value="RINGv"/>
    <property type="match status" value="1"/>
</dbReference>
<dbReference type="InterPro" id="IPR011016">
    <property type="entry name" value="Znf_RING-CH"/>
</dbReference>
<dbReference type="GO" id="GO:0008270">
    <property type="term" value="F:zinc ion binding"/>
    <property type="evidence" value="ECO:0007669"/>
    <property type="project" value="UniProtKB-KW"/>
</dbReference>
<keyword evidence="2" id="KW-0808">Transferase</keyword>
<protein>
    <submittedName>
        <fullName evidence="13">RING-CH-type domain-containing protein</fullName>
    </submittedName>
</protein>
<evidence type="ECO:0000256" key="10">
    <source>
        <dbReference type="SAM" id="Phobius"/>
    </source>
</evidence>
<dbReference type="GO" id="GO:0016020">
    <property type="term" value="C:membrane"/>
    <property type="evidence" value="ECO:0007669"/>
    <property type="project" value="UniProtKB-SubCell"/>
</dbReference>
<dbReference type="AlphaFoldDB" id="A0A914CIY6"/>
<accession>A0A914CIY6</accession>
<evidence type="ECO:0000256" key="6">
    <source>
        <dbReference type="ARBA" id="ARBA00022786"/>
    </source>
</evidence>
<keyword evidence="7" id="KW-0862">Zinc</keyword>
<evidence type="ECO:0000256" key="5">
    <source>
        <dbReference type="ARBA" id="ARBA00022771"/>
    </source>
</evidence>
<feature type="transmembrane region" description="Helical" evidence="10">
    <location>
        <begin position="94"/>
        <end position="113"/>
    </location>
</feature>
<proteinExistence type="predicted"/>
<dbReference type="PROSITE" id="PS51292">
    <property type="entry name" value="ZF_RING_CH"/>
    <property type="match status" value="1"/>
</dbReference>
<reference evidence="13" key="1">
    <citation type="submission" date="2022-11" db="UniProtKB">
        <authorList>
            <consortium name="WormBaseParasite"/>
        </authorList>
    </citation>
    <scope>IDENTIFICATION</scope>
</reference>
<dbReference type="SMART" id="SM00744">
    <property type="entry name" value="RINGv"/>
    <property type="match status" value="1"/>
</dbReference>
<feature type="domain" description="RING-CH-type" evidence="11">
    <location>
        <begin position="1"/>
        <end position="61"/>
    </location>
</feature>
<feature type="transmembrane region" description="Helical" evidence="10">
    <location>
        <begin position="133"/>
        <end position="161"/>
    </location>
</feature>
<dbReference type="Gene3D" id="3.30.40.10">
    <property type="entry name" value="Zinc/RING finger domain, C3HC4 (zinc finger)"/>
    <property type="match status" value="1"/>
</dbReference>
<keyword evidence="12" id="KW-1185">Reference proteome</keyword>
<evidence type="ECO:0000256" key="8">
    <source>
        <dbReference type="ARBA" id="ARBA00022989"/>
    </source>
</evidence>
<dbReference type="SUPFAM" id="SSF57850">
    <property type="entry name" value="RING/U-box"/>
    <property type="match status" value="1"/>
</dbReference>
<keyword evidence="6" id="KW-0833">Ubl conjugation pathway</keyword>
<organism evidence="12 13">
    <name type="scientific">Acrobeloides nanus</name>
    <dbReference type="NCBI Taxonomy" id="290746"/>
    <lineage>
        <taxon>Eukaryota</taxon>
        <taxon>Metazoa</taxon>
        <taxon>Ecdysozoa</taxon>
        <taxon>Nematoda</taxon>
        <taxon>Chromadorea</taxon>
        <taxon>Rhabditida</taxon>
        <taxon>Tylenchina</taxon>
        <taxon>Cephalobomorpha</taxon>
        <taxon>Cephaloboidea</taxon>
        <taxon>Cephalobidae</taxon>
        <taxon>Acrobeloides</taxon>
    </lineage>
</organism>
<dbReference type="PANTHER" id="PTHR46065">
    <property type="entry name" value="E3 UBIQUITIN-PROTEIN LIGASE MARCH 2/3 FAMILY MEMBER"/>
    <property type="match status" value="1"/>
</dbReference>
<dbReference type="PANTHER" id="PTHR46065:SF3">
    <property type="entry name" value="FI20425P1"/>
    <property type="match status" value="1"/>
</dbReference>
<keyword evidence="5" id="KW-0863">Zinc-finger</keyword>
<evidence type="ECO:0000256" key="3">
    <source>
        <dbReference type="ARBA" id="ARBA00022692"/>
    </source>
</evidence>
<comment type="subcellular location">
    <subcellularLocation>
        <location evidence="1">Membrane</location>
        <topology evidence="1">Multi-pass membrane protein</topology>
    </subcellularLocation>
</comment>
<keyword evidence="4" id="KW-0479">Metal-binding</keyword>
<evidence type="ECO:0000256" key="4">
    <source>
        <dbReference type="ARBA" id="ARBA00022723"/>
    </source>
</evidence>
<evidence type="ECO:0000256" key="2">
    <source>
        <dbReference type="ARBA" id="ARBA00022679"/>
    </source>
</evidence>
<evidence type="ECO:0000313" key="13">
    <source>
        <dbReference type="WBParaSite" id="ACRNAN_scaffold1097.g20368.t2"/>
    </source>
</evidence>
<dbReference type="GO" id="GO:0016740">
    <property type="term" value="F:transferase activity"/>
    <property type="evidence" value="ECO:0007669"/>
    <property type="project" value="UniProtKB-KW"/>
</dbReference>
<dbReference type="WBParaSite" id="ACRNAN_scaffold1097.g20368.t2">
    <property type="protein sequence ID" value="ACRNAN_scaffold1097.g20368.t2"/>
    <property type="gene ID" value="ACRNAN_scaffold1097.g20368"/>
</dbReference>